<dbReference type="InterPro" id="IPR037523">
    <property type="entry name" value="VOC_core"/>
</dbReference>
<dbReference type="SUPFAM" id="SSF54593">
    <property type="entry name" value="Glyoxalase/Bleomycin resistance protein/Dihydroxybiphenyl dioxygenase"/>
    <property type="match status" value="1"/>
</dbReference>
<protein>
    <recommendedName>
        <fullName evidence="1">VOC domain-containing protein</fullName>
    </recommendedName>
</protein>
<organism evidence="2 3">
    <name type="scientific">Virgibacillus necropolis</name>
    <dbReference type="NCBI Taxonomy" id="163877"/>
    <lineage>
        <taxon>Bacteria</taxon>
        <taxon>Bacillati</taxon>
        <taxon>Bacillota</taxon>
        <taxon>Bacilli</taxon>
        <taxon>Bacillales</taxon>
        <taxon>Bacillaceae</taxon>
        <taxon>Virgibacillus</taxon>
    </lineage>
</organism>
<accession>A0A221MCP6</accession>
<feature type="domain" description="VOC" evidence="1">
    <location>
        <begin position="2"/>
        <end position="116"/>
    </location>
</feature>
<proteinExistence type="predicted"/>
<dbReference type="Pfam" id="PF00903">
    <property type="entry name" value="Glyoxalase"/>
    <property type="match status" value="1"/>
</dbReference>
<dbReference type="PROSITE" id="PS51819">
    <property type="entry name" value="VOC"/>
    <property type="match status" value="1"/>
</dbReference>
<evidence type="ECO:0000313" key="3">
    <source>
        <dbReference type="Proteomes" id="UP000204391"/>
    </source>
</evidence>
<dbReference type="InterPro" id="IPR029068">
    <property type="entry name" value="Glyas_Bleomycin-R_OHBP_Dase"/>
</dbReference>
<dbReference type="InterPro" id="IPR040553">
    <property type="entry name" value="TxDE"/>
</dbReference>
<dbReference type="AlphaFoldDB" id="A0A221MCP6"/>
<evidence type="ECO:0000313" key="2">
    <source>
        <dbReference type="EMBL" id="ASN05392.1"/>
    </source>
</evidence>
<dbReference type="InterPro" id="IPR004360">
    <property type="entry name" value="Glyas_Fos-R_dOase_dom"/>
</dbReference>
<evidence type="ECO:0000259" key="1">
    <source>
        <dbReference type="PROSITE" id="PS51819"/>
    </source>
</evidence>
<dbReference type="Pfam" id="PF18711">
    <property type="entry name" value="TxDE"/>
    <property type="match status" value="1"/>
</dbReference>
<dbReference type="Gene3D" id="3.10.180.10">
    <property type="entry name" value="2,3-Dihydroxybiphenyl 1,2-Dioxygenase, domain 1"/>
    <property type="match status" value="1"/>
</dbReference>
<sequence length="224" mass="25547">MEIKSVVIHTRSLIQIKNFYLETLGFSLIKEDENSFRIAVGTSELEFTTKDVEGNPYYHFAFNIPANKFEEAKSWTKERVRLAVEGGEDEADFDHLPAHALYFYDPAGNIVEFISRHSTSEDRMDPFSIKSILNISEISLTVDDAINVGEKLNNIGVTERDNNAISPKLLNFMGEKANGIFILLIQPGRRWIFSDKISAIYPIEIELTNNNKIILDPENELYII</sequence>
<keyword evidence="3" id="KW-1185">Reference proteome</keyword>
<dbReference type="RefSeq" id="WP_089532242.1">
    <property type="nucleotide sequence ID" value="NZ_CP022437.1"/>
</dbReference>
<reference evidence="2 3" key="1">
    <citation type="journal article" date="2003" name="Int. J. Syst. Evol. Microbiol.">
        <title>Virgibacillus carmonensis sp. nov., Virgibacillus necropolis sp. nov. and Virgibacillus picturae sp. nov., three novel species isolated from deteriorated mural paintings, transfer of the species of the genus salibacillus to Virgibacillus, as Virgibacillus marismortui comb. nov. and Virgibacillus salexigens comb. nov., and emended description of the genus Virgibacillus.</title>
        <authorList>
            <person name="Heyrman J."/>
            <person name="Logan N.A."/>
            <person name="Busse H.J."/>
            <person name="Balcaen A."/>
            <person name="Lebbe L."/>
            <person name="Rodriguez-Diaz M."/>
            <person name="Swings J."/>
            <person name="De Vos P."/>
        </authorList>
    </citation>
    <scope>NUCLEOTIDE SEQUENCE [LARGE SCALE GENOMIC DNA]</scope>
    <source>
        <strain evidence="2 3">LMG 19488</strain>
    </source>
</reference>
<dbReference type="Proteomes" id="UP000204391">
    <property type="component" value="Chromosome"/>
</dbReference>
<dbReference type="OrthoDB" id="2703022at2"/>
<name>A0A221MCP6_9BACI</name>
<gene>
    <name evidence="2" type="ORF">CFK40_10400</name>
</gene>
<dbReference type="EMBL" id="CP022437">
    <property type="protein sequence ID" value="ASN05392.1"/>
    <property type="molecule type" value="Genomic_DNA"/>
</dbReference>
<dbReference type="KEGG" id="vne:CFK40_10400"/>